<accession>A0ABY2DJ64</accession>
<evidence type="ECO:0000256" key="1">
    <source>
        <dbReference type="SAM" id="MobiDB-lite"/>
    </source>
</evidence>
<dbReference type="Proteomes" id="UP000295626">
    <property type="component" value="Unassembled WGS sequence"/>
</dbReference>
<organism evidence="2 3">
    <name type="scientific">Micromonospora fluostatini</name>
    <dbReference type="NCBI Taxonomy" id="1629071"/>
    <lineage>
        <taxon>Bacteria</taxon>
        <taxon>Bacillati</taxon>
        <taxon>Actinomycetota</taxon>
        <taxon>Actinomycetes</taxon>
        <taxon>Micromonosporales</taxon>
        <taxon>Micromonosporaceae</taxon>
        <taxon>Micromonospora</taxon>
    </lineage>
</organism>
<feature type="region of interest" description="Disordered" evidence="1">
    <location>
        <begin position="160"/>
        <end position="189"/>
    </location>
</feature>
<dbReference type="EMBL" id="SMKE01000130">
    <property type="protein sequence ID" value="TDC00020.1"/>
    <property type="molecule type" value="Genomic_DNA"/>
</dbReference>
<evidence type="ECO:0000313" key="2">
    <source>
        <dbReference type="EMBL" id="TDC00020.1"/>
    </source>
</evidence>
<gene>
    <name evidence="2" type="ORF">E1091_05745</name>
</gene>
<reference evidence="2 3" key="1">
    <citation type="submission" date="2019-02" db="EMBL/GenBank/DDBJ databases">
        <title>Draft genome sequences of novel Actinobacteria.</title>
        <authorList>
            <person name="Sahin N."/>
            <person name="Ay H."/>
            <person name="Saygin H."/>
        </authorList>
    </citation>
    <scope>NUCLEOTIDE SEQUENCE [LARGE SCALE GENOMIC DNA]</scope>
    <source>
        <strain evidence="2 3">JCM 30529</strain>
    </source>
</reference>
<keyword evidence="3" id="KW-1185">Reference proteome</keyword>
<evidence type="ECO:0000313" key="3">
    <source>
        <dbReference type="Proteomes" id="UP000295626"/>
    </source>
</evidence>
<name>A0ABY2DJ64_9ACTN</name>
<sequence length="189" mass="20623">MTGQPEALNDPRALWVMVRRPGPDDEQRSWLDACVPMISEGYRTRYEVDGTPSIEADAVALLRAGLADFRAGWPRWRDTDWADVPHAGDDRARAALFADVASADPQRVSLAVAAYLGVWLGRRILDDAALEHGGAVSEFEAYFDWALVLADEIVPAVDGGDPEQPLHADHPLLQAGGRSVLPNPQEVMS</sequence>
<protein>
    <submittedName>
        <fullName evidence="2">Uncharacterized protein</fullName>
    </submittedName>
</protein>
<proteinExistence type="predicted"/>
<comment type="caution">
    <text evidence="2">The sequence shown here is derived from an EMBL/GenBank/DDBJ whole genome shotgun (WGS) entry which is preliminary data.</text>
</comment>